<organism evidence="1 2">
    <name type="scientific">Vibrio algivorus</name>
    <dbReference type="NCBI Taxonomy" id="1667024"/>
    <lineage>
        <taxon>Bacteria</taxon>
        <taxon>Pseudomonadati</taxon>
        <taxon>Pseudomonadota</taxon>
        <taxon>Gammaproteobacteria</taxon>
        <taxon>Vibrionales</taxon>
        <taxon>Vibrionaceae</taxon>
        <taxon>Vibrio</taxon>
    </lineage>
</organism>
<accession>A0ABQ6EMM5</accession>
<dbReference type="EMBL" id="BSPV01000004">
    <property type="protein sequence ID" value="GLT14249.1"/>
    <property type="molecule type" value="Genomic_DNA"/>
</dbReference>
<keyword evidence="2" id="KW-1185">Reference proteome</keyword>
<dbReference type="GO" id="GO:0003746">
    <property type="term" value="F:translation elongation factor activity"/>
    <property type="evidence" value="ECO:0007669"/>
    <property type="project" value="UniProtKB-KW"/>
</dbReference>
<sequence>MEKQNQIKSLLKELSWGVSTLADLVLEERYSDDCGSHIEISPEERTKEVEKIKKHLQRETTPDEKLNLYLRIIRQHPDFEALKLDYVFPQYVEHECLSPEVVDIFKNLKW</sequence>
<evidence type="ECO:0000313" key="1">
    <source>
        <dbReference type="EMBL" id="GLT14249.1"/>
    </source>
</evidence>
<protein>
    <submittedName>
        <fullName evidence="1">Translation elongation factor Ts</fullName>
    </submittedName>
</protein>
<keyword evidence="1" id="KW-0648">Protein biosynthesis</keyword>
<keyword evidence="1" id="KW-0251">Elongation factor</keyword>
<proteinExistence type="predicted"/>
<name>A0ABQ6EMM5_9VIBR</name>
<dbReference type="Proteomes" id="UP001157156">
    <property type="component" value="Unassembled WGS sequence"/>
</dbReference>
<reference evidence="2" key="1">
    <citation type="journal article" date="2019" name="Int. J. Syst. Evol. Microbiol.">
        <title>The Global Catalogue of Microorganisms (GCM) 10K type strain sequencing project: providing services to taxonomists for standard genome sequencing and annotation.</title>
        <authorList>
            <consortium name="The Broad Institute Genomics Platform"/>
            <consortium name="The Broad Institute Genome Sequencing Center for Infectious Disease"/>
            <person name="Wu L."/>
            <person name="Ma J."/>
        </authorList>
    </citation>
    <scope>NUCLEOTIDE SEQUENCE [LARGE SCALE GENOMIC DNA]</scope>
    <source>
        <strain evidence="2">NBRC 111146</strain>
    </source>
</reference>
<dbReference type="RefSeq" id="WP_089122667.1">
    <property type="nucleotide sequence ID" value="NZ_BSPV01000004.1"/>
</dbReference>
<evidence type="ECO:0000313" key="2">
    <source>
        <dbReference type="Proteomes" id="UP001157156"/>
    </source>
</evidence>
<gene>
    <name evidence="1" type="ORF">GCM10007931_12240</name>
</gene>
<comment type="caution">
    <text evidence="1">The sequence shown here is derived from an EMBL/GenBank/DDBJ whole genome shotgun (WGS) entry which is preliminary data.</text>
</comment>